<protein>
    <submittedName>
        <fullName evidence="2">Uncharacterized protein</fullName>
    </submittedName>
</protein>
<feature type="transmembrane region" description="Helical" evidence="1">
    <location>
        <begin position="118"/>
        <end position="137"/>
    </location>
</feature>
<evidence type="ECO:0000256" key="1">
    <source>
        <dbReference type="SAM" id="Phobius"/>
    </source>
</evidence>
<evidence type="ECO:0000313" key="2">
    <source>
        <dbReference type="EMBL" id="PFG16897.1"/>
    </source>
</evidence>
<feature type="transmembrane region" description="Helical" evidence="1">
    <location>
        <begin position="26"/>
        <end position="46"/>
    </location>
</feature>
<sequence length="303" mass="31742">MVAGQAAPLAVRGLTADDMSATRRRFLALGVLLPLLVATAAGYGLVAPDAYPGVTELQRQTWRAQDAVNLVAAVILILSSRRSAAGSWRGHLVQLGMLGWLAYCALHLAIGAVFTPVFLVYLAVVGLAGFGLLDGLIRVELTDESVLPRFPSRPTAVFLAVGGVGIAGLWLSEIVPGVLGLARPANLHLSGLPNPTWVLDLVWLIPWALAAAWQCWRGRSSAQLISVPLLVLLGMLSVAMLAVIPFALHAGLGADPVAGPQIGAFSIVFSVLGLAEATLIAGCLRGGAGRTVELRDSWWVSSR</sequence>
<keyword evidence="3" id="KW-1185">Reference proteome</keyword>
<organism evidence="2 3">
    <name type="scientific">Propionicimonas paludicola</name>
    <dbReference type="NCBI Taxonomy" id="185243"/>
    <lineage>
        <taxon>Bacteria</taxon>
        <taxon>Bacillati</taxon>
        <taxon>Actinomycetota</taxon>
        <taxon>Actinomycetes</taxon>
        <taxon>Propionibacteriales</taxon>
        <taxon>Nocardioidaceae</taxon>
        <taxon>Propionicimonas</taxon>
    </lineage>
</organism>
<keyword evidence="1" id="KW-0472">Membrane</keyword>
<feature type="transmembrane region" description="Helical" evidence="1">
    <location>
        <begin position="228"/>
        <end position="250"/>
    </location>
</feature>
<feature type="transmembrane region" description="Helical" evidence="1">
    <location>
        <begin position="62"/>
        <end position="80"/>
    </location>
</feature>
<dbReference type="EMBL" id="PDJC01000001">
    <property type="protein sequence ID" value="PFG16897.1"/>
    <property type="molecule type" value="Genomic_DNA"/>
</dbReference>
<dbReference type="AlphaFoldDB" id="A0A2A9CR05"/>
<dbReference type="Proteomes" id="UP000226079">
    <property type="component" value="Unassembled WGS sequence"/>
</dbReference>
<gene>
    <name evidence="2" type="ORF">ATK74_1452</name>
</gene>
<evidence type="ECO:0000313" key="3">
    <source>
        <dbReference type="Proteomes" id="UP000226079"/>
    </source>
</evidence>
<name>A0A2A9CR05_9ACTN</name>
<proteinExistence type="predicted"/>
<keyword evidence="1" id="KW-0812">Transmembrane</keyword>
<keyword evidence="1" id="KW-1133">Transmembrane helix</keyword>
<reference evidence="2 3" key="1">
    <citation type="submission" date="2017-10" db="EMBL/GenBank/DDBJ databases">
        <title>Sequencing the genomes of 1000 actinobacteria strains.</title>
        <authorList>
            <person name="Klenk H.-P."/>
        </authorList>
    </citation>
    <scope>NUCLEOTIDE SEQUENCE [LARGE SCALE GENOMIC DNA]</scope>
    <source>
        <strain evidence="2 3">DSM 15597</strain>
    </source>
</reference>
<feature type="transmembrane region" description="Helical" evidence="1">
    <location>
        <begin position="157"/>
        <end position="177"/>
    </location>
</feature>
<accession>A0A2A9CR05</accession>
<comment type="caution">
    <text evidence="2">The sequence shown here is derived from an EMBL/GenBank/DDBJ whole genome shotgun (WGS) entry which is preliminary data.</text>
</comment>
<feature type="transmembrane region" description="Helical" evidence="1">
    <location>
        <begin position="197"/>
        <end position="216"/>
    </location>
</feature>
<feature type="transmembrane region" description="Helical" evidence="1">
    <location>
        <begin position="92"/>
        <end position="112"/>
    </location>
</feature>
<feature type="transmembrane region" description="Helical" evidence="1">
    <location>
        <begin position="262"/>
        <end position="284"/>
    </location>
</feature>